<dbReference type="EMBL" id="CADCVQ010000077">
    <property type="protein sequence ID" value="CAA9499045.1"/>
    <property type="molecule type" value="Genomic_DNA"/>
</dbReference>
<evidence type="ECO:0000313" key="2">
    <source>
        <dbReference type="EMBL" id="CAA9499045.1"/>
    </source>
</evidence>
<dbReference type="InterPro" id="IPR016181">
    <property type="entry name" value="Acyl_CoA_acyltransferase"/>
</dbReference>
<dbReference type="InterPro" id="IPR051531">
    <property type="entry name" value="N-acetyltransferase"/>
</dbReference>
<protein>
    <recommendedName>
        <fullName evidence="1">N-acetyltransferase domain-containing protein</fullName>
    </recommendedName>
</protein>
<dbReference type="AlphaFoldDB" id="A0A6J4SHB4"/>
<dbReference type="InterPro" id="IPR000182">
    <property type="entry name" value="GNAT_dom"/>
</dbReference>
<evidence type="ECO:0000259" key="1">
    <source>
        <dbReference type="PROSITE" id="PS51186"/>
    </source>
</evidence>
<dbReference type="Pfam" id="PF13302">
    <property type="entry name" value="Acetyltransf_3"/>
    <property type="match status" value="1"/>
</dbReference>
<dbReference type="PANTHER" id="PTHR43792:SF1">
    <property type="entry name" value="N-ACETYLTRANSFERASE DOMAIN-CONTAINING PROTEIN"/>
    <property type="match status" value="1"/>
</dbReference>
<sequence length="173" mass="19126">MTGAEITTARLRGERPRVEHGPLYEDLFGSDAVAATLWPAPHGGPRTPAEAHELLAQDLAHWQDEEFGPWIVFESAAGARFVGHGGLRRGLIEDEAIVEVLYAVHPDAWGRGYATELARAAVQRARELTVTEVVGFALTTNRASQRVLEKAGLRFERTVEHARLAHWFGRLTL</sequence>
<proteinExistence type="predicted"/>
<dbReference type="CDD" id="cd04301">
    <property type="entry name" value="NAT_SF"/>
    <property type="match status" value="1"/>
</dbReference>
<dbReference type="PANTHER" id="PTHR43792">
    <property type="entry name" value="GNAT FAMILY, PUTATIVE (AFU_ORTHOLOGUE AFUA_3G00765)-RELATED-RELATED"/>
    <property type="match status" value="1"/>
</dbReference>
<feature type="domain" description="N-acetyltransferase" evidence="1">
    <location>
        <begin position="22"/>
        <end position="173"/>
    </location>
</feature>
<dbReference type="PROSITE" id="PS51186">
    <property type="entry name" value="GNAT"/>
    <property type="match status" value="1"/>
</dbReference>
<dbReference type="Gene3D" id="3.40.630.30">
    <property type="match status" value="1"/>
</dbReference>
<name>A0A6J4SHB4_9ACTN</name>
<reference evidence="2" key="1">
    <citation type="submission" date="2020-02" db="EMBL/GenBank/DDBJ databases">
        <authorList>
            <person name="Meier V. D."/>
        </authorList>
    </citation>
    <scope>NUCLEOTIDE SEQUENCE</scope>
    <source>
        <strain evidence="2">AVDCRST_MAG67</strain>
    </source>
</reference>
<gene>
    <name evidence="2" type="ORF">AVDCRST_MAG67-1727</name>
</gene>
<accession>A0A6J4SHB4</accession>
<dbReference type="SUPFAM" id="SSF55729">
    <property type="entry name" value="Acyl-CoA N-acyltransferases (Nat)"/>
    <property type="match status" value="1"/>
</dbReference>
<dbReference type="GO" id="GO:0016747">
    <property type="term" value="F:acyltransferase activity, transferring groups other than amino-acyl groups"/>
    <property type="evidence" value="ECO:0007669"/>
    <property type="project" value="InterPro"/>
</dbReference>
<organism evidence="2">
    <name type="scientific">uncultured Solirubrobacteraceae bacterium</name>
    <dbReference type="NCBI Taxonomy" id="1162706"/>
    <lineage>
        <taxon>Bacteria</taxon>
        <taxon>Bacillati</taxon>
        <taxon>Actinomycetota</taxon>
        <taxon>Thermoleophilia</taxon>
        <taxon>Solirubrobacterales</taxon>
        <taxon>Solirubrobacteraceae</taxon>
        <taxon>environmental samples</taxon>
    </lineage>
</organism>